<dbReference type="PATRIC" id="fig|1276220.3.peg.487"/>
<dbReference type="KEGG" id="stai:STAIW_v1c04810"/>
<dbReference type="STRING" id="1276220.STAIW_v1c04810"/>
<organism evidence="1 2">
    <name type="scientific">Spiroplasma taiwanense CT-1</name>
    <dbReference type="NCBI Taxonomy" id="1276220"/>
    <lineage>
        <taxon>Bacteria</taxon>
        <taxon>Bacillati</taxon>
        <taxon>Mycoplasmatota</taxon>
        <taxon>Mollicutes</taxon>
        <taxon>Entomoplasmatales</taxon>
        <taxon>Spiroplasmataceae</taxon>
        <taxon>Spiroplasma</taxon>
    </lineage>
</organism>
<dbReference type="AlphaFoldDB" id="S5MBH5"/>
<dbReference type="RefSeq" id="WP_020834262.1">
    <property type="nucleotide sequence ID" value="NC_021846.1"/>
</dbReference>
<evidence type="ECO:0000313" key="2">
    <source>
        <dbReference type="Proteomes" id="UP000014984"/>
    </source>
</evidence>
<accession>S5MBH5</accession>
<sequence>MNIANLNLQISIEDIQKTVYKMENITLTKFANNTLLIQGNKLKIKNFFKENFSDLLVTFKKLFF</sequence>
<keyword evidence="2" id="KW-1185">Reference proteome</keyword>
<gene>
    <name evidence="1" type="ORF">STAIW_v1c04810</name>
</gene>
<dbReference type="HOGENOM" id="CLU_2865575_0_0_14"/>
<dbReference type="Proteomes" id="UP000014984">
    <property type="component" value="Chromosome"/>
</dbReference>
<proteinExistence type="predicted"/>
<protein>
    <submittedName>
        <fullName evidence="1">Uncharacterized protein</fullName>
    </submittedName>
</protein>
<evidence type="ECO:0000313" key="1">
    <source>
        <dbReference type="EMBL" id="AGR41123.1"/>
    </source>
</evidence>
<dbReference type="EMBL" id="CP005074">
    <property type="protein sequence ID" value="AGR41123.1"/>
    <property type="molecule type" value="Genomic_DNA"/>
</dbReference>
<name>S5MBH5_9MOLU</name>
<reference evidence="1 2" key="1">
    <citation type="journal article" date="2013" name="Genome Biol. Evol.">
        <title>Comparison of metabolic capacities and inference of gene content evolution in mosquito-associated Spiroplasma diminutum and S. taiwanense.</title>
        <authorList>
            <person name="Lo W.S."/>
            <person name="Ku C."/>
            <person name="Chen L.L."/>
            <person name="Chang T.H."/>
            <person name="Kuo C.H."/>
        </authorList>
    </citation>
    <scope>NUCLEOTIDE SEQUENCE [LARGE SCALE GENOMIC DNA]</scope>
    <source>
        <strain evidence="1">CT-1</strain>
    </source>
</reference>